<protein>
    <submittedName>
        <fullName evidence="1">Uncharacterized protein</fullName>
    </submittedName>
</protein>
<keyword evidence="2" id="KW-1185">Reference proteome</keyword>
<accession>A0A9X4H563</accession>
<sequence length="129" mass="14277">MLAIHAALPAIVTAAKHRVPPARNMKLYTVNLNPAFPNAANRSTSLTAITRDILNNQLSAHQPGNRPAQPAIVNLSKNLSHLNQPPFLYANQLRRAVSRAGGRKKIFLTKKQGARRLKIFLERTLDTAR</sequence>
<organism evidence="1 2">
    <name type="scientific">Pelotomaculum isophthalicicum JI</name>
    <dbReference type="NCBI Taxonomy" id="947010"/>
    <lineage>
        <taxon>Bacteria</taxon>
        <taxon>Bacillati</taxon>
        <taxon>Bacillota</taxon>
        <taxon>Clostridia</taxon>
        <taxon>Eubacteriales</taxon>
        <taxon>Desulfotomaculaceae</taxon>
        <taxon>Pelotomaculum</taxon>
    </lineage>
</organism>
<gene>
    <name evidence="1" type="ORF">L7E55_07515</name>
</gene>
<evidence type="ECO:0000313" key="1">
    <source>
        <dbReference type="EMBL" id="MDF9408207.1"/>
    </source>
</evidence>
<evidence type="ECO:0000313" key="2">
    <source>
        <dbReference type="Proteomes" id="UP001154312"/>
    </source>
</evidence>
<reference evidence="1" key="1">
    <citation type="submission" date="2022-02" db="EMBL/GenBank/DDBJ databases">
        <authorList>
            <person name="Leng L."/>
        </authorList>
    </citation>
    <scope>NUCLEOTIDE SEQUENCE</scope>
    <source>
        <strain evidence="1">JI</strain>
    </source>
</reference>
<comment type="caution">
    <text evidence="1">The sequence shown here is derived from an EMBL/GenBank/DDBJ whole genome shotgun (WGS) entry which is preliminary data.</text>
</comment>
<name>A0A9X4H563_9FIRM</name>
<dbReference type="AlphaFoldDB" id="A0A9X4H563"/>
<dbReference type="Proteomes" id="UP001154312">
    <property type="component" value="Unassembled WGS sequence"/>
</dbReference>
<dbReference type="EMBL" id="JAKOAV010000011">
    <property type="protein sequence ID" value="MDF9408207.1"/>
    <property type="molecule type" value="Genomic_DNA"/>
</dbReference>
<dbReference type="RefSeq" id="WP_277443500.1">
    <property type="nucleotide sequence ID" value="NZ_JAKOAV010000011.1"/>
</dbReference>
<proteinExistence type="predicted"/>